<accession>A0A8G1ULE1</accession>
<dbReference type="Gene3D" id="1.10.1200.10">
    <property type="entry name" value="ACP-like"/>
    <property type="match status" value="1"/>
</dbReference>
<evidence type="ECO:0000259" key="1">
    <source>
        <dbReference type="Pfam" id="PF00550"/>
    </source>
</evidence>
<feature type="domain" description="Carrier" evidence="1">
    <location>
        <begin position="38"/>
        <end position="75"/>
    </location>
</feature>
<evidence type="ECO:0000313" key="3">
    <source>
        <dbReference type="Proteomes" id="UP000267408"/>
    </source>
</evidence>
<dbReference type="InterPro" id="IPR036736">
    <property type="entry name" value="ACP-like_sf"/>
</dbReference>
<organism evidence="2 3">
    <name type="scientific">Kitasatospora cineracea</name>
    <dbReference type="NCBI Taxonomy" id="88074"/>
    <lineage>
        <taxon>Bacteria</taxon>
        <taxon>Bacillati</taxon>
        <taxon>Actinomycetota</taxon>
        <taxon>Actinomycetes</taxon>
        <taxon>Kitasatosporales</taxon>
        <taxon>Streptomycetaceae</taxon>
        <taxon>Kitasatospora</taxon>
    </lineage>
</organism>
<protein>
    <submittedName>
        <fullName evidence="2">Phosphopantetheine binding protein</fullName>
    </submittedName>
</protein>
<dbReference type="InterPro" id="IPR009081">
    <property type="entry name" value="PP-bd_ACP"/>
</dbReference>
<name>A0A8G1ULE1_9ACTN</name>
<dbReference type="Proteomes" id="UP000267408">
    <property type="component" value="Unassembled WGS sequence"/>
</dbReference>
<reference evidence="2 3" key="1">
    <citation type="submission" date="2018-11" db="EMBL/GenBank/DDBJ databases">
        <title>Sequencing the genomes of 1000 actinobacteria strains.</title>
        <authorList>
            <person name="Klenk H.-P."/>
        </authorList>
    </citation>
    <scope>NUCLEOTIDE SEQUENCE [LARGE SCALE GENOMIC DNA]</scope>
    <source>
        <strain evidence="2 3">DSM 44780</strain>
    </source>
</reference>
<dbReference type="Pfam" id="PF00550">
    <property type="entry name" value="PP-binding"/>
    <property type="match status" value="1"/>
</dbReference>
<dbReference type="SUPFAM" id="SSF47336">
    <property type="entry name" value="ACP-like"/>
    <property type="match status" value="1"/>
</dbReference>
<dbReference type="EMBL" id="RJVJ01000001">
    <property type="protein sequence ID" value="ROR46081.1"/>
    <property type="molecule type" value="Genomic_DNA"/>
</dbReference>
<comment type="caution">
    <text evidence="2">The sequence shown here is derived from an EMBL/GenBank/DDBJ whole genome shotgun (WGS) entry which is preliminary data.</text>
</comment>
<dbReference type="AlphaFoldDB" id="A0A8G1ULE1"/>
<gene>
    <name evidence="2" type="ORF">EDD39_4338</name>
</gene>
<sequence length="101" mass="10053">MSAPATPPFPSPSVDAAASLRLRVAESVARACDGAVGAAEVLASTESLAALGVGSLALLRLADAVEDEFGVLLDLGDGALHTDGFDGLVAQLLRLGAAEPR</sequence>
<proteinExistence type="predicted"/>
<evidence type="ECO:0000313" key="2">
    <source>
        <dbReference type="EMBL" id="ROR46081.1"/>
    </source>
</evidence>